<dbReference type="EMBL" id="LVYI01000011">
    <property type="protein sequence ID" value="OAP55361.1"/>
    <property type="molecule type" value="Genomic_DNA"/>
</dbReference>
<keyword evidence="3" id="KW-1185">Reference proteome</keyword>
<reference evidence="2 3" key="1">
    <citation type="submission" date="2016-04" db="EMBL/GenBank/DDBJ databases">
        <title>Draft genome of Fonsecaea erecta CBS 125763.</title>
        <authorList>
            <person name="Weiss V.A."/>
            <person name="Vicente V.A."/>
            <person name="Raittz R.T."/>
            <person name="Moreno L.F."/>
            <person name="De Souza E.M."/>
            <person name="Pedrosa F.O."/>
            <person name="Steffens M.B."/>
            <person name="Faoro H."/>
            <person name="Tadra-Sfeir M.Z."/>
            <person name="Najafzadeh M.J."/>
            <person name="Felipe M.S."/>
            <person name="Teixeira M."/>
            <person name="Sun J."/>
            <person name="Xi L."/>
            <person name="Gomes R."/>
            <person name="De Azevedo C.M."/>
            <person name="Salgado C.G."/>
            <person name="Da Silva M.B."/>
            <person name="Nascimento M.F."/>
            <person name="Queiroz-Telles F."/>
            <person name="Attili D.S."/>
            <person name="Gorbushina A."/>
        </authorList>
    </citation>
    <scope>NUCLEOTIDE SEQUENCE [LARGE SCALE GENOMIC DNA]</scope>
    <source>
        <strain evidence="2 3">CBS 125763</strain>
    </source>
</reference>
<accession>A0A178Z775</accession>
<comment type="caution">
    <text evidence="2">The sequence shown here is derived from an EMBL/GenBank/DDBJ whole genome shotgun (WGS) entry which is preliminary data.</text>
</comment>
<evidence type="ECO:0000313" key="2">
    <source>
        <dbReference type="EMBL" id="OAP55361.1"/>
    </source>
</evidence>
<evidence type="ECO:0000259" key="1">
    <source>
        <dbReference type="Pfam" id="PF00561"/>
    </source>
</evidence>
<proteinExistence type="predicted"/>
<dbReference type="GeneID" id="30014502"/>
<protein>
    <recommendedName>
        <fullName evidence="1">AB hydrolase-1 domain-containing protein</fullName>
    </recommendedName>
</protein>
<gene>
    <name evidence="2" type="ORF">AYL99_10334</name>
</gene>
<organism evidence="2 3">
    <name type="scientific">Fonsecaea erecta</name>
    <dbReference type="NCBI Taxonomy" id="1367422"/>
    <lineage>
        <taxon>Eukaryota</taxon>
        <taxon>Fungi</taxon>
        <taxon>Dikarya</taxon>
        <taxon>Ascomycota</taxon>
        <taxon>Pezizomycotina</taxon>
        <taxon>Eurotiomycetes</taxon>
        <taxon>Chaetothyriomycetidae</taxon>
        <taxon>Chaetothyriales</taxon>
        <taxon>Herpotrichiellaceae</taxon>
        <taxon>Fonsecaea</taxon>
    </lineage>
</organism>
<dbReference type="Gene3D" id="3.40.50.1820">
    <property type="entry name" value="alpha/beta hydrolase"/>
    <property type="match status" value="1"/>
</dbReference>
<evidence type="ECO:0000313" key="3">
    <source>
        <dbReference type="Proteomes" id="UP000078343"/>
    </source>
</evidence>
<dbReference type="PANTHER" id="PTHR43798">
    <property type="entry name" value="MONOACYLGLYCEROL LIPASE"/>
    <property type="match status" value="1"/>
</dbReference>
<dbReference type="RefSeq" id="XP_018688728.1">
    <property type="nucleotide sequence ID" value="XM_018841840.1"/>
</dbReference>
<dbReference type="Proteomes" id="UP000078343">
    <property type="component" value="Unassembled WGS sequence"/>
</dbReference>
<dbReference type="STRING" id="1367422.A0A178Z775"/>
<dbReference type="SUPFAM" id="SSF53474">
    <property type="entry name" value="alpha/beta-Hydrolases"/>
    <property type="match status" value="1"/>
</dbReference>
<dbReference type="InterPro" id="IPR050266">
    <property type="entry name" value="AB_hydrolase_sf"/>
</dbReference>
<sequence>MASSSSSTSFKPPASFLELVSTSSLNYRECALLGIMAQISHVAAPVSSPGSGGKPTTGADADGGATLEEYVATALHYGATESEIHNVVFQSSASIGAARAVAVRARVEDALKKSLSSSLRAGLHHLEKEVLVGGGGTGSHKTVVRDSDPQNTRGVVPIVLIHALALDRRMWDAVFASLAAASSSGDSPLRIISYDMRGHGYAAHAPSAQSLTQLADDLHSILERLHIPRADVYGQSYGGAVAQYFALKYPQSTRSLGLITTAGEAQPSWITRATRAEEAGSVLPLLPETLMRWFTPAAIARNEWGVRYARSCVERISVQDWGDAWRCMSGLDTLDQLRQSGRLKCPVLLVCGVQDLSTGPQWMTRLKEACEKGGGGGGGLVVYKEVDPGVHMMALEQGEALTREILEFRRRVDREGV</sequence>
<feature type="domain" description="AB hydrolase-1" evidence="1">
    <location>
        <begin position="157"/>
        <end position="372"/>
    </location>
</feature>
<name>A0A178Z775_9EURO</name>
<dbReference type="InterPro" id="IPR029058">
    <property type="entry name" value="AB_hydrolase_fold"/>
</dbReference>
<dbReference type="InterPro" id="IPR000073">
    <property type="entry name" value="AB_hydrolase_1"/>
</dbReference>
<dbReference type="OrthoDB" id="408373at2759"/>
<dbReference type="Pfam" id="PF00561">
    <property type="entry name" value="Abhydrolase_1"/>
    <property type="match status" value="1"/>
</dbReference>
<dbReference type="PRINTS" id="PR00111">
    <property type="entry name" value="ABHYDROLASE"/>
</dbReference>
<dbReference type="AlphaFoldDB" id="A0A178Z775"/>